<dbReference type="Gene3D" id="3.90.180.10">
    <property type="entry name" value="Medium-chain alcohol dehydrogenases, catalytic domain"/>
    <property type="match status" value="1"/>
</dbReference>
<dbReference type="SUPFAM" id="SSF51735">
    <property type="entry name" value="NAD(P)-binding Rossmann-fold domains"/>
    <property type="match status" value="1"/>
</dbReference>
<dbReference type="Pfam" id="PF00107">
    <property type="entry name" value="ADH_zinc_N"/>
    <property type="match status" value="1"/>
</dbReference>
<dbReference type="PANTHER" id="PTHR43401:SF2">
    <property type="entry name" value="L-THREONINE 3-DEHYDROGENASE"/>
    <property type="match status" value="1"/>
</dbReference>
<evidence type="ECO:0000259" key="2">
    <source>
        <dbReference type="Pfam" id="PF00107"/>
    </source>
</evidence>
<dbReference type="EMBL" id="MFKF01000184">
    <property type="protein sequence ID" value="OGG51440.1"/>
    <property type="molecule type" value="Genomic_DNA"/>
</dbReference>
<comment type="caution">
    <text evidence="4">The sequence shown here is derived from an EMBL/GenBank/DDBJ whole genome shotgun (WGS) entry which is preliminary data.</text>
</comment>
<dbReference type="Pfam" id="PF08240">
    <property type="entry name" value="ADH_N"/>
    <property type="match status" value="1"/>
</dbReference>
<dbReference type="GO" id="GO:0016491">
    <property type="term" value="F:oxidoreductase activity"/>
    <property type="evidence" value="ECO:0007669"/>
    <property type="project" value="UniProtKB-KW"/>
</dbReference>
<feature type="domain" description="Alcohol dehydrogenase-like C-terminal" evidence="2">
    <location>
        <begin position="171"/>
        <end position="296"/>
    </location>
</feature>
<evidence type="ECO:0008006" key="6">
    <source>
        <dbReference type="Google" id="ProtNLM"/>
    </source>
</evidence>
<dbReference type="InterPro" id="IPR013154">
    <property type="entry name" value="ADH-like_N"/>
</dbReference>
<evidence type="ECO:0000256" key="1">
    <source>
        <dbReference type="ARBA" id="ARBA00023002"/>
    </source>
</evidence>
<proteinExistence type="predicted"/>
<dbReference type="InterPro" id="IPR011032">
    <property type="entry name" value="GroES-like_sf"/>
</dbReference>
<gene>
    <name evidence="4" type="ORF">A3F84_26695</name>
</gene>
<protein>
    <recommendedName>
        <fullName evidence="6">Enoyl reductase (ER) domain-containing protein</fullName>
    </recommendedName>
</protein>
<feature type="domain" description="Alcohol dehydrogenase-like N-terminal" evidence="3">
    <location>
        <begin position="24"/>
        <end position="133"/>
    </location>
</feature>
<dbReference type="SUPFAM" id="SSF50129">
    <property type="entry name" value="GroES-like"/>
    <property type="match status" value="1"/>
</dbReference>
<evidence type="ECO:0000313" key="4">
    <source>
        <dbReference type="EMBL" id="OGG51440.1"/>
    </source>
</evidence>
<evidence type="ECO:0000259" key="3">
    <source>
        <dbReference type="Pfam" id="PF08240"/>
    </source>
</evidence>
<evidence type="ECO:0000313" key="5">
    <source>
        <dbReference type="Proteomes" id="UP000178606"/>
    </source>
</evidence>
<dbReference type="InterPro" id="IPR013149">
    <property type="entry name" value="ADH-like_C"/>
</dbReference>
<dbReference type="Gene3D" id="3.40.50.720">
    <property type="entry name" value="NAD(P)-binding Rossmann-like Domain"/>
    <property type="match status" value="1"/>
</dbReference>
<organism evidence="4 5">
    <name type="scientific">Handelsmanbacteria sp. (strain RIFCSPLOWO2_12_FULL_64_10)</name>
    <dbReference type="NCBI Taxonomy" id="1817868"/>
    <lineage>
        <taxon>Bacteria</taxon>
        <taxon>Candidatus Handelsmaniibacteriota</taxon>
    </lineage>
</organism>
<dbReference type="InterPro" id="IPR036291">
    <property type="entry name" value="NAD(P)-bd_dom_sf"/>
</dbReference>
<dbReference type="Proteomes" id="UP000178606">
    <property type="component" value="Unassembled WGS sequence"/>
</dbReference>
<dbReference type="InterPro" id="IPR050129">
    <property type="entry name" value="Zn_alcohol_dh"/>
</dbReference>
<sequence>MKAAVYLGKERVELREVDPPARKEGEVLLRVKRVGICGTDLHVYQGDLDWRVKVPLVMGHELCAEVVEAGPGAGVVCGDRVVVEPTVSCGRCPACRRGHRHVCQRLNFMGVDSWGAFQEYWCVPQDRLHKVPDALDDVEGALVEPLAVAVHDVRRASPEVGDRAVVIGGGPIGLLVALVARLAGAEVALAEVNPFRLEKARAFGLRAVNPKEEDLKAWVEQWTEGAGADLVFEVSGSPSGARAMTEVARVRGTICLVGMHAAPPGVDLHQFFARELSLVGCRVYEPVDFDRAIRVAASGALDLKTMVTDILPLKDAAKGFEKMRQGGTVMKVLLDCEE</sequence>
<reference evidence="4 5" key="1">
    <citation type="journal article" date="2016" name="Nat. Commun.">
        <title>Thousands of microbial genomes shed light on interconnected biogeochemical processes in an aquifer system.</title>
        <authorList>
            <person name="Anantharaman K."/>
            <person name="Brown C.T."/>
            <person name="Hug L.A."/>
            <person name="Sharon I."/>
            <person name="Castelle C.J."/>
            <person name="Probst A.J."/>
            <person name="Thomas B.C."/>
            <person name="Singh A."/>
            <person name="Wilkins M.J."/>
            <person name="Karaoz U."/>
            <person name="Brodie E.L."/>
            <person name="Williams K.H."/>
            <person name="Hubbard S.S."/>
            <person name="Banfield J.F."/>
        </authorList>
    </citation>
    <scope>NUCLEOTIDE SEQUENCE [LARGE SCALE GENOMIC DNA]</scope>
    <source>
        <strain evidence="5">RIFCSPLOWO2_12_FULL_64_10</strain>
    </source>
</reference>
<dbReference type="AlphaFoldDB" id="A0A1F6CQS1"/>
<dbReference type="PANTHER" id="PTHR43401">
    <property type="entry name" value="L-THREONINE 3-DEHYDROGENASE"/>
    <property type="match status" value="1"/>
</dbReference>
<keyword evidence="1" id="KW-0560">Oxidoreductase</keyword>
<name>A0A1F6CQS1_HANXR</name>
<accession>A0A1F6CQS1</accession>